<dbReference type="RefSeq" id="WP_269038810.1">
    <property type="nucleotide sequence ID" value="NZ_CP114040.1"/>
</dbReference>
<feature type="compositionally biased region" description="Pro residues" evidence="6">
    <location>
        <begin position="361"/>
        <end position="377"/>
    </location>
</feature>
<name>A0ABY7HBS8_9BACT</name>
<sequence>MHPHDVARRSRFIKVLDFGIAKFTAPTDMDAHVPRTATGVWMGTAEYMAPEMYRGEPPDGRVDVYALGVLLYKLITGETPFKGAHLEVAVEQSRRGPAPPSERAPDREVPAEIDALLLRALARDLNSRTPSMTALRGEIAAALAGSASEEHERTLIRKRTPLAAPASTGRPAPPVSITPAPAEPTATSGPVPAAPAPASEPPVSVRELAPVLPAVPPRSVAVQTEPHRIVSGPQSVVAATEVIPSKRRMGPAALVAGTFVSVMAVIAVGWRLGTRGVRDVEAPVEAPSVAVVDTPAVHAAAPVSPPESSLAPAPTSPTVPVLADPAPPPASLAPSSPPPSSPVEPPGEVKQPAKADRPVKPRPSPRAPEPAPPPADPRPAALTEQDVGGTFKRLQRECVDWGVPRGRSATLNISISSEGSATYETIGIADPFFVDCLGKKLKQTKFPESHSGGRFRHGFTCG</sequence>
<protein>
    <recommendedName>
        <fullName evidence="1">non-specific serine/threonine protein kinase</fullName>
        <ecNumber evidence="1">2.7.11.1</ecNumber>
    </recommendedName>
</protein>
<proteinExistence type="predicted"/>
<evidence type="ECO:0000256" key="6">
    <source>
        <dbReference type="SAM" id="MobiDB-lite"/>
    </source>
</evidence>
<evidence type="ECO:0000313" key="8">
    <source>
        <dbReference type="EMBL" id="WAS96459.1"/>
    </source>
</evidence>
<evidence type="ECO:0000256" key="5">
    <source>
        <dbReference type="ARBA" id="ARBA00022840"/>
    </source>
</evidence>
<dbReference type="Pfam" id="PF00069">
    <property type="entry name" value="Pkinase"/>
    <property type="match status" value="1"/>
</dbReference>
<dbReference type="Gene3D" id="1.10.510.10">
    <property type="entry name" value="Transferase(Phosphotransferase) domain 1"/>
    <property type="match status" value="1"/>
</dbReference>
<keyword evidence="5" id="KW-0067">ATP-binding</keyword>
<evidence type="ECO:0000259" key="7">
    <source>
        <dbReference type="PROSITE" id="PS50011"/>
    </source>
</evidence>
<dbReference type="PROSITE" id="PS50011">
    <property type="entry name" value="PROTEIN_KINASE_DOM"/>
    <property type="match status" value="1"/>
</dbReference>
<accession>A0ABY7HBS8</accession>
<reference evidence="8" key="1">
    <citation type="submission" date="2022-11" db="EMBL/GenBank/DDBJ databases">
        <title>Minimal conservation of predation-associated metabolite biosynthetic gene clusters underscores biosynthetic potential of Myxococcota including descriptions for ten novel species: Archangium lansinium sp. nov., Myxococcus landrumus sp. nov., Nannocystis bai.</title>
        <authorList>
            <person name="Ahearne A."/>
            <person name="Stevens C."/>
            <person name="Dowd S."/>
        </authorList>
    </citation>
    <scope>NUCLEOTIDE SEQUENCE</scope>
    <source>
        <strain evidence="8">Fl3</strain>
    </source>
</reference>
<gene>
    <name evidence="8" type="ORF">O0S08_09895</name>
</gene>
<feature type="domain" description="Protein kinase" evidence="7">
    <location>
        <begin position="1"/>
        <end position="143"/>
    </location>
</feature>
<dbReference type="PANTHER" id="PTHR43671">
    <property type="entry name" value="SERINE/THREONINE-PROTEIN KINASE NEK"/>
    <property type="match status" value="1"/>
</dbReference>
<dbReference type="GO" id="GO:0016301">
    <property type="term" value="F:kinase activity"/>
    <property type="evidence" value="ECO:0007669"/>
    <property type="project" value="UniProtKB-KW"/>
</dbReference>
<dbReference type="InterPro" id="IPR000719">
    <property type="entry name" value="Prot_kinase_dom"/>
</dbReference>
<dbReference type="InterPro" id="IPR011009">
    <property type="entry name" value="Kinase-like_dom_sf"/>
</dbReference>
<evidence type="ECO:0000256" key="2">
    <source>
        <dbReference type="ARBA" id="ARBA00022679"/>
    </source>
</evidence>
<keyword evidence="3" id="KW-0547">Nucleotide-binding</keyword>
<feature type="region of interest" description="Disordered" evidence="6">
    <location>
        <begin position="300"/>
        <end position="388"/>
    </location>
</feature>
<organism evidence="8 9">
    <name type="scientific">Nannocystis punicea</name>
    <dbReference type="NCBI Taxonomy" id="2995304"/>
    <lineage>
        <taxon>Bacteria</taxon>
        <taxon>Pseudomonadati</taxon>
        <taxon>Myxococcota</taxon>
        <taxon>Polyangia</taxon>
        <taxon>Nannocystales</taxon>
        <taxon>Nannocystaceae</taxon>
        <taxon>Nannocystis</taxon>
    </lineage>
</organism>
<dbReference type="EC" id="2.7.11.1" evidence="1"/>
<feature type="compositionally biased region" description="Low complexity" evidence="6">
    <location>
        <begin position="300"/>
        <end position="324"/>
    </location>
</feature>
<keyword evidence="4 8" id="KW-0418">Kinase</keyword>
<evidence type="ECO:0000256" key="4">
    <source>
        <dbReference type="ARBA" id="ARBA00022777"/>
    </source>
</evidence>
<evidence type="ECO:0000256" key="3">
    <source>
        <dbReference type="ARBA" id="ARBA00022741"/>
    </source>
</evidence>
<dbReference type="PANTHER" id="PTHR43671:SF13">
    <property type="entry name" value="SERINE_THREONINE-PROTEIN KINASE NEK2"/>
    <property type="match status" value="1"/>
</dbReference>
<evidence type="ECO:0000256" key="1">
    <source>
        <dbReference type="ARBA" id="ARBA00012513"/>
    </source>
</evidence>
<feature type="region of interest" description="Disordered" evidence="6">
    <location>
        <begin position="159"/>
        <end position="202"/>
    </location>
</feature>
<feature type="compositionally biased region" description="Pro residues" evidence="6">
    <location>
        <begin position="325"/>
        <end position="345"/>
    </location>
</feature>
<dbReference type="InterPro" id="IPR050660">
    <property type="entry name" value="NEK_Ser/Thr_kinase"/>
</dbReference>
<dbReference type="SUPFAM" id="SSF56112">
    <property type="entry name" value="Protein kinase-like (PK-like)"/>
    <property type="match status" value="1"/>
</dbReference>
<dbReference type="Proteomes" id="UP001164459">
    <property type="component" value="Chromosome"/>
</dbReference>
<dbReference type="EMBL" id="CP114040">
    <property type="protein sequence ID" value="WAS96459.1"/>
    <property type="molecule type" value="Genomic_DNA"/>
</dbReference>
<evidence type="ECO:0000313" key="9">
    <source>
        <dbReference type="Proteomes" id="UP001164459"/>
    </source>
</evidence>
<keyword evidence="2" id="KW-0808">Transferase</keyword>
<keyword evidence="9" id="KW-1185">Reference proteome</keyword>